<feature type="chain" id="PRO_5023813483" evidence="1">
    <location>
        <begin position="25"/>
        <end position="131"/>
    </location>
</feature>
<dbReference type="EMBL" id="VYSA01000002">
    <property type="protein sequence ID" value="KAA9107647.1"/>
    <property type="molecule type" value="Genomic_DNA"/>
</dbReference>
<evidence type="ECO:0000313" key="3">
    <source>
        <dbReference type="Proteomes" id="UP000325827"/>
    </source>
</evidence>
<gene>
    <name evidence="2" type="ORF">F6B43_09305</name>
</gene>
<evidence type="ECO:0000313" key="2">
    <source>
        <dbReference type="EMBL" id="KAA9107647.1"/>
    </source>
</evidence>
<reference evidence="3" key="1">
    <citation type="submission" date="2019-09" db="EMBL/GenBank/DDBJ databases">
        <title>Mumia zhuanghuii sp. nov. isolated from the intestinal contents of plateau pika (Ochotona curzoniae) in the Qinghai-Tibet plateau of China.</title>
        <authorList>
            <person name="Tian Z."/>
        </authorList>
    </citation>
    <scope>NUCLEOTIDE SEQUENCE [LARGE SCALE GENOMIC DNA]</scope>
    <source>
        <strain evidence="3">JCM 30598</strain>
    </source>
</reference>
<name>A0A5J5J017_9MICO</name>
<protein>
    <submittedName>
        <fullName evidence="2">Uncharacterized protein</fullName>
    </submittedName>
</protein>
<dbReference type="RefSeq" id="WP_150448682.1">
    <property type="nucleotide sequence ID" value="NZ_VYSA01000002.1"/>
</dbReference>
<feature type="signal peptide" evidence="1">
    <location>
        <begin position="1"/>
        <end position="24"/>
    </location>
</feature>
<evidence type="ECO:0000256" key="1">
    <source>
        <dbReference type="SAM" id="SignalP"/>
    </source>
</evidence>
<sequence>MAKIAALSLVACAALVGIAAPANATESTAVERQIRFAPIELDYYLSRYVLPRTTCPAEAPYLSRTKFPSEIGWEIPSGVEVTPSGRIDAQIRAHAGEEGRGVIGGPESSVMNLAFATNTVVTITVHCTSAP</sequence>
<dbReference type="AlphaFoldDB" id="A0A5J5J017"/>
<proteinExistence type="predicted"/>
<dbReference type="Proteomes" id="UP000325827">
    <property type="component" value="Unassembled WGS sequence"/>
</dbReference>
<comment type="caution">
    <text evidence="2">The sequence shown here is derived from an EMBL/GenBank/DDBJ whole genome shotgun (WGS) entry which is preliminary data.</text>
</comment>
<organism evidence="2 3">
    <name type="scientific">Microbacterium rhizomatis</name>
    <dbReference type="NCBI Taxonomy" id="1631477"/>
    <lineage>
        <taxon>Bacteria</taxon>
        <taxon>Bacillati</taxon>
        <taxon>Actinomycetota</taxon>
        <taxon>Actinomycetes</taxon>
        <taxon>Micrococcales</taxon>
        <taxon>Microbacteriaceae</taxon>
        <taxon>Microbacterium</taxon>
    </lineage>
</organism>
<keyword evidence="1" id="KW-0732">Signal</keyword>
<accession>A0A5J5J017</accession>
<keyword evidence="3" id="KW-1185">Reference proteome</keyword>